<dbReference type="InterPro" id="IPR023392">
    <property type="entry name" value="Tom20_dom_sf"/>
</dbReference>
<evidence type="ECO:0000256" key="14">
    <source>
        <dbReference type="SAM" id="MobiDB-lite"/>
    </source>
</evidence>
<dbReference type="Gene3D" id="1.20.960.10">
    <property type="entry name" value="Mitochondrial outer membrane translocase complex, subunit Tom20 domain"/>
    <property type="match status" value="1"/>
</dbReference>
<keyword evidence="6 13" id="KW-0863">Zinc-finger</keyword>
<dbReference type="OrthoDB" id="2154253at2759"/>
<dbReference type="GO" id="GO:0016031">
    <property type="term" value="P:tRNA import into mitochondrion"/>
    <property type="evidence" value="ECO:0007669"/>
    <property type="project" value="TreeGrafter"/>
</dbReference>
<dbReference type="InParanoid" id="A0A168LA70"/>
<feature type="transmembrane region" description="Helical" evidence="15">
    <location>
        <begin position="7"/>
        <end position="26"/>
    </location>
</feature>
<evidence type="ECO:0000313" key="17">
    <source>
        <dbReference type="EMBL" id="SAL96380.1"/>
    </source>
</evidence>
<evidence type="ECO:0000256" key="3">
    <source>
        <dbReference type="ARBA" id="ARBA00022448"/>
    </source>
</evidence>
<evidence type="ECO:0000256" key="5">
    <source>
        <dbReference type="ARBA" id="ARBA00022723"/>
    </source>
</evidence>
<name>A0A168LA70_ABSGL</name>
<evidence type="ECO:0000256" key="2">
    <source>
        <dbReference type="ARBA" id="ARBA00005792"/>
    </source>
</evidence>
<dbReference type="GO" id="GO:0005742">
    <property type="term" value="C:mitochondrial outer membrane translocase complex"/>
    <property type="evidence" value="ECO:0007669"/>
    <property type="project" value="InterPro"/>
</dbReference>
<organism evidence="17">
    <name type="scientific">Absidia glauca</name>
    <name type="common">Pin mould</name>
    <dbReference type="NCBI Taxonomy" id="4829"/>
    <lineage>
        <taxon>Eukaryota</taxon>
        <taxon>Fungi</taxon>
        <taxon>Fungi incertae sedis</taxon>
        <taxon>Mucoromycota</taxon>
        <taxon>Mucoromycotina</taxon>
        <taxon>Mucoromycetes</taxon>
        <taxon>Mucorales</taxon>
        <taxon>Cunninghamellaceae</taxon>
        <taxon>Absidia</taxon>
    </lineage>
</organism>
<evidence type="ECO:0000256" key="7">
    <source>
        <dbReference type="ARBA" id="ARBA00022787"/>
    </source>
</evidence>
<dbReference type="Gene3D" id="6.10.140.2220">
    <property type="match status" value="1"/>
</dbReference>
<keyword evidence="18" id="KW-1185">Reference proteome</keyword>
<evidence type="ECO:0000256" key="4">
    <source>
        <dbReference type="ARBA" id="ARBA00022692"/>
    </source>
</evidence>
<feature type="domain" description="MYND-type" evidence="16">
    <location>
        <begin position="222"/>
        <end position="263"/>
    </location>
</feature>
<keyword evidence="9" id="KW-0653">Protein transport</keyword>
<evidence type="ECO:0000256" key="13">
    <source>
        <dbReference type="PROSITE-ProRule" id="PRU00134"/>
    </source>
</evidence>
<dbReference type="InterPro" id="IPR002893">
    <property type="entry name" value="Znf_MYND"/>
</dbReference>
<dbReference type="STRING" id="4829.A0A168LA70"/>
<dbReference type="SUPFAM" id="SSF144232">
    <property type="entry name" value="HIT/MYND zinc finger-like"/>
    <property type="match status" value="1"/>
</dbReference>
<keyword evidence="4 15" id="KW-0812">Transmembrane</keyword>
<evidence type="ECO:0000256" key="9">
    <source>
        <dbReference type="ARBA" id="ARBA00022927"/>
    </source>
</evidence>
<dbReference type="AlphaFoldDB" id="A0A168LA70"/>
<dbReference type="OMA" id="GKMLYNA"/>
<dbReference type="GO" id="GO:0030943">
    <property type="term" value="F:mitochondrion targeting sequence binding"/>
    <property type="evidence" value="ECO:0007669"/>
    <property type="project" value="TreeGrafter"/>
</dbReference>
<keyword evidence="11" id="KW-0496">Mitochondrion</keyword>
<dbReference type="Pfam" id="PF01753">
    <property type="entry name" value="zf-MYND"/>
    <property type="match status" value="1"/>
</dbReference>
<evidence type="ECO:0000256" key="6">
    <source>
        <dbReference type="ARBA" id="ARBA00022771"/>
    </source>
</evidence>
<evidence type="ECO:0000256" key="12">
    <source>
        <dbReference type="ARBA" id="ARBA00023136"/>
    </source>
</evidence>
<reference evidence="17" key="1">
    <citation type="submission" date="2016-04" db="EMBL/GenBank/DDBJ databases">
        <authorList>
            <person name="Evans L.H."/>
            <person name="Alamgir A."/>
            <person name="Owens N."/>
            <person name="Weber N.D."/>
            <person name="Virtaneva K."/>
            <person name="Barbian K."/>
            <person name="Babar A."/>
            <person name="Rosenke K."/>
        </authorList>
    </citation>
    <scope>NUCLEOTIDE SEQUENCE [LARGE SCALE GENOMIC DNA]</scope>
    <source>
        <strain evidence="17">CBS 101.48</strain>
    </source>
</reference>
<dbReference type="Pfam" id="PF02064">
    <property type="entry name" value="MAS20"/>
    <property type="match status" value="1"/>
</dbReference>
<dbReference type="PANTHER" id="PTHR12430">
    <property type="entry name" value="MITOCHONDRIAL IMPORT RECEPTOR SUBUNIT TOM20"/>
    <property type="match status" value="1"/>
</dbReference>
<dbReference type="Gene3D" id="1.10.220.160">
    <property type="match status" value="1"/>
</dbReference>
<dbReference type="GO" id="GO:0008320">
    <property type="term" value="F:protein transmembrane transporter activity"/>
    <property type="evidence" value="ECO:0007669"/>
    <property type="project" value="TreeGrafter"/>
</dbReference>
<dbReference type="PRINTS" id="PR00351">
    <property type="entry name" value="OM20RECEPTOR"/>
</dbReference>
<dbReference type="EMBL" id="LT550954">
    <property type="protein sequence ID" value="SAL96380.1"/>
    <property type="molecule type" value="Genomic_DNA"/>
</dbReference>
<feature type="region of interest" description="Disordered" evidence="14">
    <location>
        <begin position="486"/>
        <end position="545"/>
    </location>
</feature>
<sequence length="545" mass="60606">MPLEKKQVALIAAGVAVTAGVGYLVYFDHKRRNDPSFRKQLKKERKKIAKKEKVEKEQADQGVKELIDQVMRLAGEETLPASPEEKEKYFMAQVAKGEGLCGQGPSFYQDAVLPFYLALKVYPAPLELIMIYQKTIPEPIFQILVTIMAKEQNNRVNAFYEQFPGADTGLVLGEIPVGTNPEGKTIIRRGLVAQKEFAEGDVLFTEAPLVSALFPALEGVYCHHCLKLVDEQDTKTTCGDCDFVVYCSQNCQEQSVGYHKYLCSKNKAEKKDSKQEEGAVGEPEDQTPDQPADQTDAKVITFQDYAREHKQMYPLMIAEFLSAMVSEETERTKRGETDDNKTFTSWDHVDRFRYLDTQPSEATAHEIELLKGMLDPKVQGISDFLSDQIYLMLKGKLLYNAYAIEIAEQALDVPVSEEHARATSSGKTSVGAGLYKLATYLGQSDEDANTKVVFQGKNHQLTVIATKAIAKDDEIKASYTLPVPTGAAAAAKSDSNTDDEKPETATETTQPSEETLETTVSAEEKVELPEEKQQVPPQEEQQAIE</sequence>
<accession>A0A168LA70</accession>
<evidence type="ECO:0000256" key="8">
    <source>
        <dbReference type="ARBA" id="ARBA00022833"/>
    </source>
</evidence>
<keyword evidence="7" id="KW-1000">Mitochondrion outer membrane</keyword>
<keyword evidence="10 15" id="KW-1133">Transmembrane helix</keyword>
<feature type="compositionally biased region" description="Low complexity" evidence="14">
    <location>
        <begin position="534"/>
        <end position="545"/>
    </location>
</feature>
<dbReference type="SUPFAM" id="SSF47157">
    <property type="entry name" value="Mitochondrial import receptor subunit Tom20"/>
    <property type="match status" value="1"/>
</dbReference>
<dbReference type="GO" id="GO:0008270">
    <property type="term" value="F:zinc ion binding"/>
    <property type="evidence" value="ECO:0007669"/>
    <property type="project" value="UniProtKB-KW"/>
</dbReference>
<dbReference type="InterPro" id="IPR046341">
    <property type="entry name" value="SET_dom_sf"/>
</dbReference>
<keyword evidence="12 15" id="KW-0472">Membrane</keyword>
<feature type="region of interest" description="Disordered" evidence="14">
    <location>
        <begin position="272"/>
        <end position="297"/>
    </location>
</feature>
<dbReference type="SUPFAM" id="SSF82199">
    <property type="entry name" value="SET domain"/>
    <property type="match status" value="1"/>
</dbReference>
<evidence type="ECO:0000256" key="1">
    <source>
        <dbReference type="ARBA" id="ARBA00004572"/>
    </source>
</evidence>
<evidence type="ECO:0000256" key="11">
    <source>
        <dbReference type="ARBA" id="ARBA00023128"/>
    </source>
</evidence>
<keyword evidence="8" id="KW-0862">Zinc</keyword>
<comment type="similarity">
    <text evidence="2">Belongs to the Tom20 family.</text>
</comment>
<dbReference type="PROSITE" id="PS50865">
    <property type="entry name" value="ZF_MYND_2"/>
    <property type="match status" value="1"/>
</dbReference>
<dbReference type="GO" id="GO:0006605">
    <property type="term" value="P:protein targeting"/>
    <property type="evidence" value="ECO:0007669"/>
    <property type="project" value="InterPro"/>
</dbReference>
<dbReference type="Proteomes" id="UP000078561">
    <property type="component" value="Unassembled WGS sequence"/>
</dbReference>
<keyword evidence="3" id="KW-0813">Transport</keyword>
<dbReference type="PROSITE" id="PS01360">
    <property type="entry name" value="ZF_MYND_1"/>
    <property type="match status" value="1"/>
</dbReference>
<dbReference type="GO" id="GO:0030150">
    <property type="term" value="P:protein import into mitochondrial matrix"/>
    <property type="evidence" value="ECO:0007669"/>
    <property type="project" value="TreeGrafter"/>
</dbReference>
<dbReference type="GO" id="GO:0006886">
    <property type="term" value="P:intracellular protein transport"/>
    <property type="evidence" value="ECO:0007669"/>
    <property type="project" value="InterPro"/>
</dbReference>
<gene>
    <name evidence="17" type="primary">ABSGL_01778.1 scaffold 2142</name>
</gene>
<evidence type="ECO:0000259" key="16">
    <source>
        <dbReference type="PROSITE" id="PS50865"/>
    </source>
</evidence>
<dbReference type="Gene3D" id="2.170.270.10">
    <property type="entry name" value="SET domain"/>
    <property type="match status" value="1"/>
</dbReference>
<dbReference type="PANTHER" id="PTHR12430:SF0">
    <property type="entry name" value="TRANSLOCASE OF OUTER MITOCHONDRIAL MEMBRANE 20"/>
    <property type="match status" value="1"/>
</dbReference>
<protein>
    <recommendedName>
        <fullName evidence="16">MYND-type domain-containing protein</fullName>
    </recommendedName>
</protein>
<feature type="compositionally biased region" description="Polar residues" evidence="14">
    <location>
        <begin position="505"/>
        <end position="521"/>
    </location>
</feature>
<evidence type="ECO:0000256" key="10">
    <source>
        <dbReference type="ARBA" id="ARBA00022989"/>
    </source>
</evidence>
<dbReference type="InterPro" id="IPR002056">
    <property type="entry name" value="MAS20"/>
</dbReference>
<feature type="compositionally biased region" description="Basic and acidic residues" evidence="14">
    <location>
        <begin position="522"/>
        <end position="533"/>
    </location>
</feature>
<evidence type="ECO:0000313" key="18">
    <source>
        <dbReference type="Proteomes" id="UP000078561"/>
    </source>
</evidence>
<comment type="subcellular location">
    <subcellularLocation>
        <location evidence="1">Mitochondrion outer membrane</location>
        <topology evidence="1">Single-pass membrane protein</topology>
    </subcellularLocation>
</comment>
<proteinExistence type="inferred from homology"/>
<keyword evidence="5" id="KW-0479">Metal-binding</keyword>
<evidence type="ECO:0000256" key="15">
    <source>
        <dbReference type="SAM" id="Phobius"/>
    </source>
</evidence>